<reference evidence="1" key="1">
    <citation type="journal article" date="2014" name="Front. Microbiol.">
        <title>High frequency of phylogenetically diverse reductive dehalogenase-homologous genes in deep subseafloor sedimentary metagenomes.</title>
        <authorList>
            <person name="Kawai M."/>
            <person name="Futagami T."/>
            <person name="Toyoda A."/>
            <person name="Takaki Y."/>
            <person name="Nishi S."/>
            <person name="Hori S."/>
            <person name="Arai W."/>
            <person name="Tsubouchi T."/>
            <person name="Morono Y."/>
            <person name="Uchiyama I."/>
            <person name="Ito T."/>
            <person name="Fujiyama A."/>
            <person name="Inagaki F."/>
            <person name="Takami H."/>
        </authorList>
    </citation>
    <scope>NUCLEOTIDE SEQUENCE</scope>
    <source>
        <strain evidence="1">Expedition CK06-06</strain>
    </source>
</reference>
<evidence type="ECO:0000313" key="1">
    <source>
        <dbReference type="EMBL" id="GAH62901.1"/>
    </source>
</evidence>
<feature type="non-terminal residue" evidence="1">
    <location>
        <position position="262"/>
    </location>
</feature>
<proteinExistence type="predicted"/>
<organism evidence="1">
    <name type="scientific">marine sediment metagenome</name>
    <dbReference type="NCBI Taxonomy" id="412755"/>
    <lineage>
        <taxon>unclassified sequences</taxon>
        <taxon>metagenomes</taxon>
        <taxon>ecological metagenomes</taxon>
    </lineage>
</organism>
<feature type="non-terminal residue" evidence="1">
    <location>
        <position position="1"/>
    </location>
</feature>
<accession>X1GY97</accession>
<dbReference type="EMBL" id="BARU01031681">
    <property type="protein sequence ID" value="GAH62901.1"/>
    <property type="molecule type" value="Genomic_DNA"/>
</dbReference>
<dbReference type="AlphaFoldDB" id="X1GY97"/>
<protein>
    <recommendedName>
        <fullName evidence="2">MAM domain-containing protein</fullName>
    </recommendedName>
</protein>
<sequence>KFLTQYSFFDLDEGNEGLVDLIIAGKLIIQGDPNRMVWLTSARQPCLFWDDMESGGGKWAADSPWGIVSVTSPSRSRSLGLYQYYPYPLTQHYPRPYPITQPYPHYPSGTISTTSHQGTQTNCWADSPSGNYSNYERSWLKIKDPLDFSNVQDPYLQFWTKYCSESYDDYLSVRVSLNNWSSWDEVARYSGNSYSWIEKTVDLDQYGGYSNVRIGFYLYSDSYSTYEGFYLDDIEVRSDHVPLPGDWGSLILTSASDSNSSI</sequence>
<comment type="caution">
    <text evidence="1">The sequence shown here is derived from an EMBL/GenBank/DDBJ whole genome shotgun (WGS) entry which is preliminary data.</text>
</comment>
<name>X1GY97_9ZZZZ</name>
<evidence type="ECO:0008006" key="2">
    <source>
        <dbReference type="Google" id="ProtNLM"/>
    </source>
</evidence>
<gene>
    <name evidence="1" type="ORF">S03H2_50075</name>
</gene>
<dbReference type="Gene3D" id="2.60.120.260">
    <property type="entry name" value="Galactose-binding domain-like"/>
    <property type="match status" value="1"/>
</dbReference>